<reference evidence="2 3" key="1">
    <citation type="journal article" date="2011" name="BMC Genomics">
        <title>Genome-wide analysis of the role of GlnR in Streptomyces venezuelae provides new insights into global nitrogen regulation in actinomycetes.</title>
        <authorList>
            <person name="Pullan S.T."/>
            <person name="Bibb M.J."/>
            <person name="Merrick M."/>
        </authorList>
    </citation>
    <scope>NUCLEOTIDE SEQUENCE [LARGE SCALE GENOMIC DNA]</scope>
    <source>
        <strain evidence="3">ATCC 10712 / CBS 650.69 / DSM 40230 / JCM 4526 / NBRC 13096 / PD 04745</strain>
    </source>
</reference>
<proteinExistence type="predicted"/>
<dbReference type="AlphaFoldDB" id="F2R576"/>
<protein>
    <recommendedName>
        <fullName evidence="1">DUF1266 domain-containing protein</fullName>
    </recommendedName>
</protein>
<dbReference type="Pfam" id="PF06889">
    <property type="entry name" value="DUF1266"/>
    <property type="match status" value="1"/>
</dbReference>
<dbReference type="STRING" id="953739.SVEN_5194"/>
<evidence type="ECO:0000313" key="3">
    <source>
        <dbReference type="Proteomes" id="UP000006854"/>
    </source>
</evidence>
<dbReference type="RefSeq" id="WP_015036378.1">
    <property type="nucleotide sequence ID" value="NC_018750.1"/>
</dbReference>
<dbReference type="eggNOG" id="ENOG5032VZH">
    <property type="taxonomic scope" value="Bacteria"/>
</dbReference>
<evidence type="ECO:0000313" key="2">
    <source>
        <dbReference type="EMBL" id="CCA58480.1"/>
    </source>
</evidence>
<accession>F2R576</accession>
<name>F2R576_STRVP</name>
<dbReference type="PATRIC" id="fig|953739.5.peg.331"/>
<gene>
    <name evidence="2" type="ordered locus">SVEN_5194</name>
</gene>
<dbReference type="EMBL" id="FR845719">
    <property type="protein sequence ID" value="CCA58480.1"/>
    <property type="molecule type" value="Genomic_DNA"/>
</dbReference>
<dbReference type="GeneID" id="51865755"/>
<dbReference type="HOGENOM" id="CLU_703813_0_0_11"/>
<keyword evidence="3" id="KW-1185">Reference proteome</keyword>
<feature type="domain" description="DUF1266" evidence="1">
    <location>
        <begin position="188"/>
        <end position="382"/>
    </location>
</feature>
<organism evidence="2 3">
    <name type="scientific">Streptomyces venezuelae (strain ATCC 10712 / CBS 650.69 / DSM 40230 / JCM 4526 / NBRC 13096 / PD 04745)</name>
    <dbReference type="NCBI Taxonomy" id="953739"/>
    <lineage>
        <taxon>Bacteria</taxon>
        <taxon>Bacillati</taxon>
        <taxon>Actinomycetota</taxon>
        <taxon>Actinomycetes</taxon>
        <taxon>Kitasatosporales</taxon>
        <taxon>Streptomycetaceae</taxon>
        <taxon>Streptomyces</taxon>
    </lineage>
</organism>
<dbReference type="KEGG" id="sve:SVEN_5194"/>
<dbReference type="OrthoDB" id="4322331at2"/>
<dbReference type="Proteomes" id="UP000006854">
    <property type="component" value="Chromosome"/>
</dbReference>
<sequence>MTTGSWAAAPTRTERLLYEAGARGDRAAVLDVLGGARLYVLQARVHADAPGYVPPLPSQRDKAARRTVVPVLTEGMLPPWHPDWVFQQTTLPRLAAAWQHDRWWLAVNPGTPYEAALPARAADRRAWQEAGARGGGPARLRLLTHAGEQLHGPVAHALALGAHLAVLNGLVWNGLRAQYEDYPSDVARLRHPWAVHHRADFRDTLRTLIATRLVGRVPESVLGIRRTLTARLGAAPSGEQWAAAVGTASERDDRYGEDPAEAREFLRRITHYEERFRADGLLPPGGRVDTLAAFDHGRAVNVVRLALGARYCDPQEAEESVLRVLEAARRTYGSWEEFSLGYVLARLIHFDEGDPEPMYQESLALHRALTQDPSSPYRNIPWS</sequence>
<dbReference type="InterPro" id="IPR009677">
    <property type="entry name" value="DUF1266"/>
</dbReference>
<evidence type="ECO:0000259" key="1">
    <source>
        <dbReference type="Pfam" id="PF06889"/>
    </source>
</evidence>